<dbReference type="GO" id="GO:0008270">
    <property type="term" value="F:zinc ion binding"/>
    <property type="evidence" value="ECO:0007669"/>
    <property type="project" value="UniProtKB-KW"/>
</dbReference>
<name>A0ABD0V3W4_DENTH</name>
<feature type="transmembrane region" description="Helical" evidence="5">
    <location>
        <begin position="379"/>
        <end position="399"/>
    </location>
</feature>
<evidence type="ECO:0000256" key="4">
    <source>
        <dbReference type="SAM" id="MobiDB-lite"/>
    </source>
</evidence>
<comment type="caution">
    <text evidence="7">The sequence shown here is derived from an EMBL/GenBank/DDBJ whole genome shotgun (WGS) entry which is preliminary data.</text>
</comment>
<dbReference type="Pfam" id="PF12906">
    <property type="entry name" value="RINGv"/>
    <property type="match status" value="1"/>
</dbReference>
<protein>
    <recommendedName>
        <fullName evidence="6">RING-CH-type domain-containing protein</fullName>
    </recommendedName>
</protein>
<dbReference type="InterPro" id="IPR013083">
    <property type="entry name" value="Znf_RING/FYVE/PHD"/>
</dbReference>
<keyword evidence="8" id="KW-1185">Reference proteome</keyword>
<dbReference type="Gene3D" id="3.30.40.10">
    <property type="entry name" value="Zinc/RING finger domain, C3HC4 (zinc finger)"/>
    <property type="match status" value="1"/>
</dbReference>
<feature type="compositionally biased region" description="Low complexity" evidence="4">
    <location>
        <begin position="18"/>
        <end position="28"/>
    </location>
</feature>
<organism evidence="7 8">
    <name type="scientific">Dendrobium thyrsiflorum</name>
    <name type="common">Pinecone-like raceme dendrobium</name>
    <name type="synonym">Orchid</name>
    <dbReference type="NCBI Taxonomy" id="117978"/>
    <lineage>
        <taxon>Eukaryota</taxon>
        <taxon>Viridiplantae</taxon>
        <taxon>Streptophyta</taxon>
        <taxon>Embryophyta</taxon>
        <taxon>Tracheophyta</taxon>
        <taxon>Spermatophyta</taxon>
        <taxon>Magnoliopsida</taxon>
        <taxon>Liliopsida</taxon>
        <taxon>Asparagales</taxon>
        <taxon>Orchidaceae</taxon>
        <taxon>Epidendroideae</taxon>
        <taxon>Malaxideae</taxon>
        <taxon>Dendrobiinae</taxon>
        <taxon>Dendrobium</taxon>
    </lineage>
</organism>
<dbReference type="InterPro" id="IPR011016">
    <property type="entry name" value="Znf_RING-CH"/>
</dbReference>
<dbReference type="AlphaFoldDB" id="A0ABD0V3W4"/>
<reference evidence="7 8" key="1">
    <citation type="journal article" date="2024" name="Plant Biotechnol. J.">
        <title>Dendrobium thyrsiflorum genome and its molecular insights into genes involved in important horticultural traits.</title>
        <authorList>
            <person name="Chen B."/>
            <person name="Wang J.Y."/>
            <person name="Zheng P.J."/>
            <person name="Li K.L."/>
            <person name="Liang Y.M."/>
            <person name="Chen X.F."/>
            <person name="Zhang C."/>
            <person name="Zhao X."/>
            <person name="He X."/>
            <person name="Zhang G.Q."/>
            <person name="Liu Z.J."/>
            <person name="Xu Q."/>
        </authorList>
    </citation>
    <scope>NUCLEOTIDE SEQUENCE [LARGE SCALE GENOMIC DNA]</scope>
    <source>
        <strain evidence="7">GZMU011</strain>
    </source>
</reference>
<keyword evidence="3" id="KW-0862">Zinc</keyword>
<keyword evidence="1" id="KW-0479">Metal-binding</keyword>
<dbReference type="PROSITE" id="PS51292">
    <property type="entry name" value="ZF_RING_CH"/>
    <property type="match status" value="1"/>
</dbReference>
<evidence type="ECO:0000313" key="7">
    <source>
        <dbReference type="EMBL" id="KAL0917316.1"/>
    </source>
</evidence>
<dbReference type="SMART" id="SM00744">
    <property type="entry name" value="RINGv"/>
    <property type="match status" value="1"/>
</dbReference>
<keyword evidence="5" id="KW-0812">Transmembrane</keyword>
<evidence type="ECO:0000256" key="1">
    <source>
        <dbReference type="ARBA" id="ARBA00022723"/>
    </source>
</evidence>
<dbReference type="PANTHER" id="PTHR46158:SF2">
    <property type="entry name" value="OS02G0165000 PROTEIN"/>
    <property type="match status" value="1"/>
</dbReference>
<dbReference type="Proteomes" id="UP001552299">
    <property type="component" value="Unassembled WGS sequence"/>
</dbReference>
<gene>
    <name evidence="7" type="ORF">M5K25_012371</name>
</gene>
<evidence type="ECO:0000256" key="2">
    <source>
        <dbReference type="ARBA" id="ARBA00022771"/>
    </source>
</evidence>
<feature type="compositionally biased region" description="Low complexity" evidence="4">
    <location>
        <begin position="470"/>
        <end position="499"/>
    </location>
</feature>
<feature type="transmembrane region" description="Helical" evidence="5">
    <location>
        <begin position="406"/>
        <end position="427"/>
    </location>
</feature>
<dbReference type="SUPFAM" id="SSF57850">
    <property type="entry name" value="RING/U-box"/>
    <property type="match status" value="1"/>
</dbReference>
<feature type="compositionally biased region" description="Pro residues" evidence="4">
    <location>
        <begin position="1"/>
        <end position="17"/>
    </location>
</feature>
<feature type="region of interest" description="Disordered" evidence="4">
    <location>
        <begin position="470"/>
        <end position="508"/>
    </location>
</feature>
<accession>A0ABD0V3W4</accession>
<keyword evidence="5" id="KW-1133">Transmembrane helix</keyword>
<keyword evidence="5" id="KW-0472">Membrane</keyword>
<sequence length="508" mass="55284">MENSGAPPPPPPSPAPLLPLSKVSAPVSNGQALNHGKSNGGEIASSHHPRRPKLSSLEIPGRSLESSAPNSTRIYIAPSTTPRSTRAGLPPRPSSIRAISTSNLAPQRSWIKNETPKGDRTALLTPGSSPRDQGTSSQEQPNKSSYSTTFSLTRAFLIKAKLGLSLPASPVANSCTESEQDRHVIDIHAPDKPQGQNQMARSLSVPGNAKDRNLRIVNSPRLIRVIPITPRPVPIEKGTQVEITEEANVVESEGEDIPEEEAVCRICLVELGEEGEMLKLECSCKGELALAHKECAIKWFSIKGNKICDVCKQDVQNLPVTLLRLQSTPFNNRRLSNTAANGGASQYRMWQDVPVLVMVSILAYFCFLEQLLLKGLGPRALALSLPFSGMLGLLSSCIACTMVSRAFVWTFASFQFAIVVLFAHIFYTLLKIASVFSILLSSFSGFGVAVGANILFIELLKWREMRSNRQQNNSSQQQSSENSVEAEQVDDTTQQQETVSYISNRNAS</sequence>
<evidence type="ECO:0000259" key="6">
    <source>
        <dbReference type="PROSITE" id="PS51292"/>
    </source>
</evidence>
<keyword evidence="2" id="KW-0863">Zinc-finger</keyword>
<dbReference type="EMBL" id="JANQDX010000010">
    <property type="protein sequence ID" value="KAL0917316.1"/>
    <property type="molecule type" value="Genomic_DNA"/>
</dbReference>
<dbReference type="CDD" id="cd16495">
    <property type="entry name" value="RING_CH-C4HC3_MARCH"/>
    <property type="match status" value="1"/>
</dbReference>
<feature type="compositionally biased region" description="Polar residues" evidence="4">
    <location>
        <begin position="126"/>
        <end position="146"/>
    </location>
</feature>
<dbReference type="PANTHER" id="PTHR46158">
    <property type="entry name" value="OS02G0165000 PROTEIN"/>
    <property type="match status" value="1"/>
</dbReference>
<feature type="compositionally biased region" description="Polar residues" evidence="4">
    <location>
        <begin position="97"/>
        <end position="112"/>
    </location>
</feature>
<feature type="compositionally biased region" description="Polar residues" evidence="4">
    <location>
        <begin position="64"/>
        <end position="84"/>
    </location>
</feature>
<evidence type="ECO:0000313" key="8">
    <source>
        <dbReference type="Proteomes" id="UP001552299"/>
    </source>
</evidence>
<feature type="domain" description="RING-CH-type" evidence="6">
    <location>
        <begin position="256"/>
        <end position="318"/>
    </location>
</feature>
<proteinExistence type="predicted"/>
<evidence type="ECO:0000256" key="5">
    <source>
        <dbReference type="SAM" id="Phobius"/>
    </source>
</evidence>
<evidence type="ECO:0000256" key="3">
    <source>
        <dbReference type="ARBA" id="ARBA00022833"/>
    </source>
</evidence>
<feature type="region of interest" description="Disordered" evidence="4">
    <location>
        <begin position="1"/>
        <end position="146"/>
    </location>
</feature>
<feature type="transmembrane region" description="Helical" evidence="5">
    <location>
        <begin position="433"/>
        <end position="460"/>
    </location>
</feature>